<feature type="compositionally biased region" description="Low complexity" evidence="1">
    <location>
        <begin position="23"/>
        <end position="48"/>
    </location>
</feature>
<comment type="caution">
    <text evidence="2">The sequence shown here is derived from an EMBL/GenBank/DDBJ whole genome shotgun (WGS) entry which is preliminary data.</text>
</comment>
<evidence type="ECO:0000313" key="2">
    <source>
        <dbReference type="EMBL" id="GAA2493820.1"/>
    </source>
</evidence>
<dbReference type="Proteomes" id="UP001501721">
    <property type="component" value="Unassembled WGS sequence"/>
</dbReference>
<evidence type="ECO:0000313" key="3">
    <source>
        <dbReference type="Proteomes" id="UP001501721"/>
    </source>
</evidence>
<name>A0ABP5Z981_9ACTN</name>
<organism evidence="2 3">
    <name type="scientific">Streptomyces graminearus</name>
    <dbReference type="NCBI Taxonomy" id="284030"/>
    <lineage>
        <taxon>Bacteria</taxon>
        <taxon>Bacillati</taxon>
        <taxon>Actinomycetota</taxon>
        <taxon>Actinomycetes</taxon>
        <taxon>Kitasatosporales</taxon>
        <taxon>Streptomycetaceae</taxon>
        <taxon>Streptomyces</taxon>
    </lineage>
</organism>
<sequence>MARTDRGEVTSRQRPPGASAVTVSRMRAAVPRAARRTASSSNSRAPTSQSEVRSGPSPAAACA</sequence>
<feature type="compositionally biased region" description="Basic and acidic residues" evidence="1">
    <location>
        <begin position="1"/>
        <end position="11"/>
    </location>
</feature>
<accession>A0ABP5Z981</accession>
<keyword evidence="3" id="KW-1185">Reference proteome</keyword>
<protein>
    <submittedName>
        <fullName evidence="2">Uncharacterized protein</fullName>
    </submittedName>
</protein>
<evidence type="ECO:0000256" key="1">
    <source>
        <dbReference type="SAM" id="MobiDB-lite"/>
    </source>
</evidence>
<proteinExistence type="predicted"/>
<gene>
    <name evidence="2" type="ORF">GCM10010422_46180</name>
</gene>
<feature type="region of interest" description="Disordered" evidence="1">
    <location>
        <begin position="1"/>
        <end position="63"/>
    </location>
</feature>
<reference evidence="3" key="1">
    <citation type="journal article" date="2019" name="Int. J. Syst. Evol. Microbiol.">
        <title>The Global Catalogue of Microorganisms (GCM) 10K type strain sequencing project: providing services to taxonomists for standard genome sequencing and annotation.</title>
        <authorList>
            <consortium name="The Broad Institute Genomics Platform"/>
            <consortium name="The Broad Institute Genome Sequencing Center for Infectious Disease"/>
            <person name="Wu L."/>
            <person name="Ma J."/>
        </authorList>
    </citation>
    <scope>NUCLEOTIDE SEQUENCE [LARGE SCALE GENOMIC DNA]</scope>
    <source>
        <strain evidence="3">JCM 6923</strain>
    </source>
</reference>
<dbReference type="EMBL" id="BAAATL010000023">
    <property type="protein sequence ID" value="GAA2493820.1"/>
    <property type="molecule type" value="Genomic_DNA"/>
</dbReference>